<dbReference type="Pfam" id="PF01368">
    <property type="entry name" value="DHH"/>
    <property type="match status" value="1"/>
</dbReference>
<proteinExistence type="inferred from homology"/>
<dbReference type="Pfam" id="PF17768">
    <property type="entry name" value="RecJ_OB"/>
    <property type="match status" value="1"/>
</dbReference>
<dbReference type="RefSeq" id="WP_000813394.1">
    <property type="nucleotide sequence ID" value="NC_016856.1"/>
</dbReference>
<name>A0A0F6B6D4_SALT1</name>
<dbReference type="Gene3D" id="3.10.310.30">
    <property type="match status" value="1"/>
</dbReference>
<organism evidence="10 11">
    <name type="scientific">Salmonella typhimurium (strain 14028s / SGSC 2262)</name>
    <dbReference type="NCBI Taxonomy" id="588858"/>
    <lineage>
        <taxon>Bacteria</taxon>
        <taxon>Pseudomonadati</taxon>
        <taxon>Pseudomonadota</taxon>
        <taxon>Gammaproteobacteria</taxon>
        <taxon>Enterobacterales</taxon>
        <taxon>Enterobacteriaceae</taxon>
        <taxon>Salmonella</taxon>
    </lineage>
</organism>
<feature type="domain" description="RecJ OB" evidence="9">
    <location>
        <begin position="469"/>
        <end position="573"/>
    </location>
</feature>
<evidence type="ECO:0000256" key="1">
    <source>
        <dbReference type="ARBA" id="ARBA00005915"/>
    </source>
</evidence>
<dbReference type="PATRIC" id="fig|588858.6.peg.3382"/>
<dbReference type="BioCyc" id="SENT588858:STM14_RS16260-MONOMER"/>
<dbReference type="KEGG" id="seo:STM14_3674"/>
<dbReference type="EMBL" id="CP001363">
    <property type="protein sequence ID" value="ACY90081.1"/>
    <property type="molecule type" value="Genomic_DNA"/>
</dbReference>
<dbReference type="NCBIfam" id="TIGR00644">
    <property type="entry name" value="recJ"/>
    <property type="match status" value="1"/>
</dbReference>
<evidence type="ECO:0000259" key="8">
    <source>
        <dbReference type="Pfam" id="PF02272"/>
    </source>
</evidence>
<dbReference type="InterPro" id="IPR004610">
    <property type="entry name" value="RecJ"/>
</dbReference>
<dbReference type="GO" id="GO:0003676">
    <property type="term" value="F:nucleic acid binding"/>
    <property type="evidence" value="ECO:0007669"/>
    <property type="project" value="InterPro"/>
</dbReference>
<dbReference type="InterPro" id="IPR003156">
    <property type="entry name" value="DHHA1_dom"/>
</dbReference>
<dbReference type="HOGENOM" id="CLU_009736_5_1_6"/>
<dbReference type="InterPro" id="IPR051673">
    <property type="entry name" value="SSDNA_exonuclease_RecJ"/>
</dbReference>
<accession>A0A0F6B6D4</accession>
<evidence type="ECO:0000256" key="2">
    <source>
        <dbReference type="ARBA" id="ARBA00019841"/>
    </source>
</evidence>
<dbReference type="FunFam" id="3.10.310.30:FF:000001">
    <property type="entry name" value="Single-stranded-DNA-specific exonuclease recJ"/>
    <property type="match status" value="1"/>
</dbReference>
<evidence type="ECO:0000259" key="7">
    <source>
        <dbReference type="Pfam" id="PF01368"/>
    </source>
</evidence>
<dbReference type="SMR" id="A0A0F6B6D4"/>
<reference evidence="10 11" key="1">
    <citation type="journal article" date="2010" name="J. Bacteriol.">
        <title>Short-term signatures of evolutionary change in the Salmonella enterica serovar typhimurium 14028 genome.</title>
        <authorList>
            <person name="Jarvik T."/>
            <person name="Smillie C."/>
            <person name="Groisman E.A."/>
            <person name="Ochman H."/>
        </authorList>
    </citation>
    <scope>NUCLEOTIDE SEQUENCE [LARGE SCALE GENOMIC DNA]</scope>
    <source>
        <strain evidence="11">14028s / SGSC 2262</strain>
    </source>
</reference>
<keyword evidence="11" id="KW-1185">Reference proteome</keyword>
<comment type="function">
    <text evidence="6">Single-stranded-DNA-specific exonuclease. Required for many types of recombinational events, although the stringency of the requirement for RecJ appears to vary with the type of recombinational event monitored and the other recombination gene products which are available.</text>
</comment>
<dbReference type="AlphaFoldDB" id="A0A0F6B6D4"/>
<dbReference type="GO" id="GO:0008409">
    <property type="term" value="F:5'-3' exonuclease activity"/>
    <property type="evidence" value="ECO:0007669"/>
    <property type="project" value="InterPro"/>
</dbReference>
<evidence type="ECO:0000313" key="10">
    <source>
        <dbReference type="EMBL" id="ACY90081.1"/>
    </source>
</evidence>
<dbReference type="GO" id="GO:0006281">
    <property type="term" value="P:DNA repair"/>
    <property type="evidence" value="ECO:0007669"/>
    <property type="project" value="InterPro"/>
</dbReference>
<dbReference type="Proteomes" id="UP000002695">
    <property type="component" value="Chromosome"/>
</dbReference>
<dbReference type="InterPro" id="IPR041122">
    <property type="entry name" value="RecJ_OB"/>
</dbReference>
<dbReference type="NCBIfam" id="NF008290">
    <property type="entry name" value="PRK11070.1"/>
    <property type="match status" value="1"/>
</dbReference>
<dbReference type="Gene3D" id="3.90.1640.30">
    <property type="match status" value="1"/>
</dbReference>
<evidence type="ECO:0000256" key="5">
    <source>
        <dbReference type="ARBA" id="ARBA00022839"/>
    </source>
</evidence>
<evidence type="ECO:0000256" key="4">
    <source>
        <dbReference type="ARBA" id="ARBA00022801"/>
    </source>
</evidence>
<keyword evidence="5 10" id="KW-0269">Exonuclease</keyword>
<protein>
    <recommendedName>
        <fullName evidence="2">Single-stranded-DNA-specific exonuclease RecJ</fullName>
    </recommendedName>
</protein>
<gene>
    <name evidence="10" type="primary">recJ</name>
    <name evidence="10" type="ordered locus">STM14_3674</name>
</gene>
<feature type="domain" description="DHHA1" evidence="8">
    <location>
        <begin position="359"/>
        <end position="454"/>
    </location>
</feature>
<keyword evidence="4" id="KW-0378">Hydrolase</keyword>
<dbReference type="GO" id="GO:0006310">
    <property type="term" value="P:DNA recombination"/>
    <property type="evidence" value="ECO:0007669"/>
    <property type="project" value="InterPro"/>
</dbReference>
<dbReference type="PANTHER" id="PTHR30255">
    <property type="entry name" value="SINGLE-STRANDED-DNA-SPECIFIC EXONUCLEASE RECJ"/>
    <property type="match status" value="1"/>
</dbReference>
<evidence type="ECO:0000256" key="6">
    <source>
        <dbReference type="ARBA" id="ARBA00055369"/>
    </source>
</evidence>
<comment type="similarity">
    <text evidence="1">Belongs to the RecJ family.</text>
</comment>
<feature type="domain" description="DDH" evidence="7">
    <location>
        <begin position="73"/>
        <end position="233"/>
    </location>
</feature>
<dbReference type="FunFam" id="3.90.1640.30:FF:000001">
    <property type="entry name" value="Single-stranded-DNA-specific exonuclease RecJ"/>
    <property type="match status" value="1"/>
</dbReference>
<dbReference type="SUPFAM" id="SSF64182">
    <property type="entry name" value="DHH phosphoesterases"/>
    <property type="match status" value="1"/>
</dbReference>
<evidence type="ECO:0000313" key="11">
    <source>
        <dbReference type="Proteomes" id="UP000002695"/>
    </source>
</evidence>
<dbReference type="InterPro" id="IPR038763">
    <property type="entry name" value="DHH_sf"/>
</dbReference>
<evidence type="ECO:0000259" key="9">
    <source>
        <dbReference type="Pfam" id="PF17768"/>
    </source>
</evidence>
<dbReference type="InterPro" id="IPR001667">
    <property type="entry name" value="DDH_dom"/>
</dbReference>
<dbReference type="Pfam" id="PF02272">
    <property type="entry name" value="DHHA1"/>
    <property type="match status" value="1"/>
</dbReference>
<keyword evidence="3" id="KW-0540">Nuclease</keyword>
<dbReference type="PANTHER" id="PTHR30255:SF2">
    <property type="entry name" value="SINGLE-STRANDED-DNA-SPECIFIC EXONUCLEASE RECJ"/>
    <property type="match status" value="1"/>
</dbReference>
<evidence type="ECO:0000256" key="3">
    <source>
        <dbReference type="ARBA" id="ARBA00022722"/>
    </source>
</evidence>
<sequence>MKQQRQLRRREADETAELPADLPPLLRRLYASRGVRSARELERSVKGMLPWQQLSGIDNAVEILYNAFREGTRIIVVGDFDADGATSTALSVLGMRALGCDNISYLVPNRFEDGYGLSPEVVDQAKARGAQLIVTVDNGISSHAGVAHAKTLGIPVIVTDHHLPGDTLPDAEAIINPNLRDCEFPSKSLAGVGVAFYLMLALRTFLRDKGWFDERNIAPPNLAELLDLVALGTVADVVPLDANNRILTWQGLSRIRAGKCRPGIKALLEISNRDPQQLAASDLGFALGPRLNAAGRLDDMSVGVALLLCDNLGEARVLASELDALNQTRKEIEQGMQAEALILCEKLERSSETLPGGLAMYHPEWHQGVVGILASRIKERFHRPVIAFAPAGDGTLKGSGRSIQGLHMRDALERLDTLYPDLMIKFGGHAMAAGLSLEEHKFEQFQQRFGELVTEWLDPALLQGEVISDGPLSAAEMSMEVAQLLRDAGPWGQMFPEPLFDGRFRLLQQRLVGERHLKVMVEPVGGGPLLDGIAFNIDTTCWPDNGVREVELAYKLDINEFRGNRSLQIIIDDIWPL</sequence>